<reference evidence="1 2" key="1">
    <citation type="submission" date="2018-04" db="EMBL/GenBank/DDBJ databases">
        <title>The genome of golden apple snail Pomacea canaliculata provides insight into stress tolerance and invasive adaptation.</title>
        <authorList>
            <person name="Liu C."/>
            <person name="Liu B."/>
            <person name="Ren Y."/>
            <person name="Zhang Y."/>
            <person name="Wang H."/>
            <person name="Li S."/>
            <person name="Jiang F."/>
            <person name="Yin L."/>
            <person name="Zhang G."/>
            <person name="Qian W."/>
            <person name="Fan W."/>
        </authorList>
    </citation>
    <scope>NUCLEOTIDE SEQUENCE [LARGE SCALE GENOMIC DNA]</scope>
    <source>
        <strain evidence="1">SZHN2017</strain>
        <tissue evidence="1">Muscle</tissue>
    </source>
</reference>
<sequence>MIDSQYPSTLQDFYQVEPDCSDFYPMVEEPKLQIVVPKEARHIQKIRRKKMKRHLLKKFRKRMYFTLKKQRVARKKKKMAVFQARLDQIRNWGESFSAEAFVQEELEKARRGGFYISIMNKK</sequence>
<dbReference type="STRING" id="400727.A0A2T7PPI4"/>
<accession>A0A2T7PPI4</accession>
<dbReference type="AlphaFoldDB" id="A0A2T7PPI4"/>
<keyword evidence="2" id="KW-1185">Reference proteome</keyword>
<gene>
    <name evidence="1" type="ORF">C0Q70_02270</name>
</gene>
<dbReference type="EMBL" id="PZQS01000002">
    <property type="protein sequence ID" value="PVD35310.1"/>
    <property type="molecule type" value="Genomic_DNA"/>
</dbReference>
<organism evidence="1 2">
    <name type="scientific">Pomacea canaliculata</name>
    <name type="common">Golden apple snail</name>
    <dbReference type="NCBI Taxonomy" id="400727"/>
    <lineage>
        <taxon>Eukaryota</taxon>
        <taxon>Metazoa</taxon>
        <taxon>Spiralia</taxon>
        <taxon>Lophotrochozoa</taxon>
        <taxon>Mollusca</taxon>
        <taxon>Gastropoda</taxon>
        <taxon>Caenogastropoda</taxon>
        <taxon>Architaenioglossa</taxon>
        <taxon>Ampullarioidea</taxon>
        <taxon>Ampullariidae</taxon>
        <taxon>Pomacea</taxon>
    </lineage>
</organism>
<evidence type="ECO:0000313" key="1">
    <source>
        <dbReference type="EMBL" id="PVD35310.1"/>
    </source>
</evidence>
<name>A0A2T7PPI4_POMCA</name>
<evidence type="ECO:0008006" key="3">
    <source>
        <dbReference type="Google" id="ProtNLM"/>
    </source>
</evidence>
<dbReference type="Proteomes" id="UP000245119">
    <property type="component" value="Linkage Group LG2"/>
</dbReference>
<protein>
    <recommendedName>
        <fullName evidence="3">Mitochondrial mRNA-processing protein COX24 C-terminal domain-containing protein</fullName>
    </recommendedName>
</protein>
<comment type="caution">
    <text evidence="1">The sequence shown here is derived from an EMBL/GenBank/DDBJ whole genome shotgun (WGS) entry which is preliminary data.</text>
</comment>
<proteinExistence type="predicted"/>
<evidence type="ECO:0000313" key="2">
    <source>
        <dbReference type="Proteomes" id="UP000245119"/>
    </source>
</evidence>